<gene>
    <name evidence="2" type="ORF">M404DRAFT_36051</name>
</gene>
<feature type="compositionally biased region" description="Polar residues" evidence="1">
    <location>
        <begin position="63"/>
        <end position="73"/>
    </location>
</feature>
<organism evidence="2 3">
    <name type="scientific">Pisolithus tinctorius Marx 270</name>
    <dbReference type="NCBI Taxonomy" id="870435"/>
    <lineage>
        <taxon>Eukaryota</taxon>
        <taxon>Fungi</taxon>
        <taxon>Dikarya</taxon>
        <taxon>Basidiomycota</taxon>
        <taxon>Agaricomycotina</taxon>
        <taxon>Agaricomycetes</taxon>
        <taxon>Agaricomycetidae</taxon>
        <taxon>Boletales</taxon>
        <taxon>Sclerodermatineae</taxon>
        <taxon>Pisolithaceae</taxon>
        <taxon>Pisolithus</taxon>
    </lineage>
</organism>
<dbReference type="InParanoid" id="A0A0C3ND42"/>
<reference evidence="2 3" key="1">
    <citation type="submission" date="2014-04" db="EMBL/GenBank/DDBJ databases">
        <authorList>
            <consortium name="DOE Joint Genome Institute"/>
            <person name="Kuo A."/>
            <person name="Kohler A."/>
            <person name="Costa M.D."/>
            <person name="Nagy L.G."/>
            <person name="Floudas D."/>
            <person name="Copeland A."/>
            <person name="Barry K.W."/>
            <person name="Cichocki N."/>
            <person name="Veneault-Fourrey C."/>
            <person name="LaButti K."/>
            <person name="Lindquist E.A."/>
            <person name="Lipzen A."/>
            <person name="Lundell T."/>
            <person name="Morin E."/>
            <person name="Murat C."/>
            <person name="Sun H."/>
            <person name="Tunlid A."/>
            <person name="Henrissat B."/>
            <person name="Grigoriev I.V."/>
            <person name="Hibbett D.S."/>
            <person name="Martin F."/>
            <person name="Nordberg H.P."/>
            <person name="Cantor M.N."/>
            <person name="Hua S.X."/>
        </authorList>
    </citation>
    <scope>NUCLEOTIDE SEQUENCE [LARGE SCALE GENOMIC DNA]</scope>
    <source>
        <strain evidence="2 3">Marx 270</strain>
    </source>
</reference>
<keyword evidence="3" id="KW-1185">Reference proteome</keyword>
<feature type="region of interest" description="Disordered" evidence="1">
    <location>
        <begin position="62"/>
        <end position="83"/>
    </location>
</feature>
<name>A0A0C3ND42_PISTI</name>
<proteinExistence type="predicted"/>
<reference evidence="3" key="2">
    <citation type="submission" date="2015-01" db="EMBL/GenBank/DDBJ databases">
        <title>Evolutionary Origins and Diversification of the Mycorrhizal Mutualists.</title>
        <authorList>
            <consortium name="DOE Joint Genome Institute"/>
            <consortium name="Mycorrhizal Genomics Consortium"/>
            <person name="Kohler A."/>
            <person name="Kuo A."/>
            <person name="Nagy L.G."/>
            <person name="Floudas D."/>
            <person name="Copeland A."/>
            <person name="Barry K.W."/>
            <person name="Cichocki N."/>
            <person name="Veneault-Fourrey C."/>
            <person name="LaButti K."/>
            <person name="Lindquist E.A."/>
            <person name="Lipzen A."/>
            <person name="Lundell T."/>
            <person name="Morin E."/>
            <person name="Murat C."/>
            <person name="Riley R."/>
            <person name="Ohm R."/>
            <person name="Sun H."/>
            <person name="Tunlid A."/>
            <person name="Henrissat B."/>
            <person name="Grigoriev I.V."/>
            <person name="Hibbett D.S."/>
            <person name="Martin F."/>
        </authorList>
    </citation>
    <scope>NUCLEOTIDE SEQUENCE [LARGE SCALE GENOMIC DNA]</scope>
    <source>
        <strain evidence="3">Marx 270</strain>
    </source>
</reference>
<evidence type="ECO:0000256" key="1">
    <source>
        <dbReference type="SAM" id="MobiDB-lite"/>
    </source>
</evidence>
<feature type="non-terminal residue" evidence="2">
    <location>
        <position position="1"/>
    </location>
</feature>
<dbReference type="AlphaFoldDB" id="A0A0C3ND42"/>
<evidence type="ECO:0000313" key="2">
    <source>
        <dbReference type="EMBL" id="KIN93498.1"/>
    </source>
</evidence>
<sequence length="313" mass="34210">FKDQLDAAERKVSKLAGELRKLASKGLTSNASVTAEQIKEKISEIQQASLGLFQKVYEKRSTENASSKESTQGSEEKKESHTHFSHPARVFVYHANSRSPFHTIYDIKFLDKTTKNNLGIEGALASWMIQSVGGEGKGCLKEGHTTVKENAFLSSCTCNVQSVVIPILLLANLYFPTTADLDVGNIAAQLGKTLLGFGLVIFARRGVCKKSADLFAACLNDILGNLTVKENGALLVMEMESDEPRRSGLAFSSLTSSSLVKTVPPVRMARPSRMDFRYHQIRDLGNYDLQLTTKFTESVSSKCFTIGILGCTG</sequence>
<dbReference type="Proteomes" id="UP000054217">
    <property type="component" value="Unassembled WGS sequence"/>
</dbReference>
<accession>A0A0C3ND42</accession>
<dbReference type="STRING" id="870435.A0A0C3ND42"/>
<protein>
    <submittedName>
        <fullName evidence="2">Uncharacterized protein</fullName>
    </submittedName>
</protein>
<dbReference type="HOGENOM" id="CLU_890141_0_0_1"/>
<dbReference type="EMBL" id="KN832162">
    <property type="protein sequence ID" value="KIN93498.1"/>
    <property type="molecule type" value="Genomic_DNA"/>
</dbReference>
<evidence type="ECO:0000313" key="3">
    <source>
        <dbReference type="Proteomes" id="UP000054217"/>
    </source>
</evidence>
<dbReference type="AntiFam" id="ANF00222">
    <property type="entry name" value="Shadow ORF (opposite groL1)"/>
</dbReference>